<feature type="binding site" evidence="4">
    <location>
        <begin position="291"/>
        <end position="295"/>
    </location>
    <ligand>
        <name>ATP</name>
        <dbReference type="ChEBI" id="CHEBI:30616"/>
    </ligand>
</feature>
<dbReference type="PANTHER" id="PTHR11782">
    <property type="entry name" value="ADENOSINE/GUANOSINE DIPHOSPHATASE"/>
    <property type="match status" value="1"/>
</dbReference>
<keyword evidence="4" id="KW-0067">ATP-binding</keyword>
<dbReference type="GO" id="GO:0005524">
    <property type="term" value="F:ATP binding"/>
    <property type="evidence" value="ECO:0007669"/>
    <property type="project" value="UniProtKB-KW"/>
</dbReference>
<evidence type="ECO:0000256" key="1">
    <source>
        <dbReference type="ARBA" id="ARBA00009283"/>
    </source>
</evidence>
<dbReference type="GO" id="GO:0004382">
    <property type="term" value="F:GDP phosphatase activity"/>
    <property type="evidence" value="ECO:0007669"/>
    <property type="project" value="TreeGrafter"/>
</dbReference>
<dbReference type="CDD" id="cd24044">
    <property type="entry name" value="ASKHA_NBD_NTPDase1-like"/>
    <property type="match status" value="1"/>
</dbReference>
<dbReference type="Pfam" id="PF01150">
    <property type="entry name" value="GDA1_CD39"/>
    <property type="match status" value="1"/>
</dbReference>
<comment type="similarity">
    <text evidence="1">Belongs to the GDA1/CD39 NTPase family.</text>
</comment>
<evidence type="ECO:0000256" key="2">
    <source>
        <dbReference type="ARBA" id="ARBA00022801"/>
    </source>
</evidence>
<dbReference type="GO" id="GO:0009134">
    <property type="term" value="P:nucleoside diphosphate catabolic process"/>
    <property type="evidence" value="ECO:0007669"/>
    <property type="project" value="TreeGrafter"/>
</dbReference>
<keyword evidence="2" id="KW-0378">Hydrolase</keyword>
<dbReference type="AlphaFoldDB" id="A0AAV4GZB4"/>
<evidence type="ECO:0000256" key="5">
    <source>
        <dbReference type="SAM" id="Phobius"/>
    </source>
</evidence>
<comment type="caution">
    <text evidence="6">The sequence shown here is derived from an EMBL/GenBank/DDBJ whole genome shotgun (WGS) entry which is preliminary data.</text>
</comment>
<evidence type="ECO:0000313" key="7">
    <source>
        <dbReference type="Proteomes" id="UP000762676"/>
    </source>
</evidence>
<reference evidence="6 7" key="1">
    <citation type="journal article" date="2021" name="Elife">
        <title>Chloroplast acquisition without the gene transfer in kleptoplastic sea slugs, Plakobranchus ocellatus.</title>
        <authorList>
            <person name="Maeda T."/>
            <person name="Takahashi S."/>
            <person name="Yoshida T."/>
            <person name="Shimamura S."/>
            <person name="Takaki Y."/>
            <person name="Nagai Y."/>
            <person name="Toyoda A."/>
            <person name="Suzuki Y."/>
            <person name="Arimoto A."/>
            <person name="Ishii H."/>
            <person name="Satoh N."/>
            <person name="Nishiyama T."/>
            <person name="Hasebe M."/>
            <person name="Maruyama T."/>
            <person name="Minagawa J."/>
            <person name="Obokata J."/>
            <person name="Shigenobu S."/>
        </authorList>
    </citation>
    <scope>NUCLEOTIDE SEQUENCE [LARGE SCALE GENOMIC DNA]</scope>
</reference>
<keyword evidence="5" id="KW-0472">Membrane</keyword>
<dbReference type="PANTHER" id="PTHR11782:SF83">
    <property type="entry name" value="GUANOSINE-DIPHOSPHATASE"/>
    <property type="match status" value="1"/>
</dbReference>
<proteinExistence type="inferred from homology"/>
<dbReference type="EMBL" id="BMAT01005282">
    <property type="protein sequence ID" value="GFR90436.1"/>
    <property type="molecule type" value="Genomic_DNA"/>
</dbReference>
<keyword evidence="5" id="KW-1133">Transmembrane helix</keyword>
<dbReference type="GO" id="GO:0005886">
    <property type="term" value="C:plasma membrane"/>
    <property type="evidence" value="ECO:0007669"/>
    <property type="project" value="TreeGrafter"/>
</dbReference>
<dbReference type="Gene3D" id="3.30.420.40">
    <property type="match status" value="1"/>
</dbReference>
<dbReference type="CDD" id="cd17039">
    <property type="entry name" value="Ubl_ubiquitin_like"/>
    <property type="match status" value="1"/>
</dbReference>
<gene>
    <name evidence="6" type="ORF">ElyMa_002568000</name>
</gene>
<evidence type="ECO:0000256" key="4">
    <source>
        <dbReference type="PIRSR" id="PIRSR600407-2"/>
    </source>
</evidence>
<protein>
    <submittedName>
        <fullName evidence="6">Ectonucleoside triphosphate diphosphohydrolase 1</fullName>
    </submittedName>
</protein>
<evidence type="ECO:0000313" key="6">
    <source>
        <dbReference type="EMBL" id="GFR90436.1"/>
    </source>
</evidence>
<accession>A0AAV4GZB4</accession>
<keyword evidence="4" id="KW-0547">Nucleotide-binding</keyword>
<keyword evidence="5" id="KW-0812">Transmembrane</keyword>
<dbReference type="Proteomes" id="UP000762676">
    <property type="component" value="Unassembled WGS sequence"/>
</dbReference>
<organism evidence="6 7">
    <name type="scientific">Elysia marginata</name>
    <dbReference type="NCBI Taxonomy" id="1093978"/>
    <lineage>
        <taxon>Eukaryota</taxon>
        <taxon>Metazoa</taxon>
        <taxon>Spiralia</taxon>
        <taxon>Lophotrochozoa</taxon>
        <taxon>Mollusca</taxon>
        <taxon>Gastropoda</taxon>
        <taxon>Heterobranchia</taxon>
        <taxon>Euthyneura</taxon>
        <taxon>Panpulmonata</taxon>
        <taxon>Sacoglossa</taxon>
        <taxon>Placobranchoidea</taxon>
        <taxon>Plakobranchidae</taxon>
        <taxon>Elysia</taxon>
    </lineage>
</organism>
<dbReference type="GO" id="GO:0045134">
    <property type="term" value="F:UDP phosphatase activity"/>
    <property type="evidence" value="ECO:0007669"/>
    <property type="project" value="TreeGrafter"/>
</dbReference>
<sequence length="596" mass="65627">MGDIEVTVQSVLPSDEPQGRFSIKISKEATVEELLKQLCREANVPVKLNFSLRSNGQDILRRTDSLSKRNIVDGSVLHWTSEAAERKYCKCNTFCFLATLSFLIGIAGIATICAIRFQHVDAIMDYAIVFDAGSTHTSMFVYKWDAAKYEGTAVATQFGETCDAKGPGIGSFENNPSAAGASLIECLKKAESMIPTEKYSNTPVYLGATAGMRLIQLRNPVAAEAILGSIRDTFSVSKFDLINPKTSVRIITGSDEGVFSWVSSNYLANVFNVGPIPRFQYSSAGALDLGGASAQITLIPEDGTMIPEGYSHTVKLYGEDYNVYTHSFLCYGVVQMLNTVHAALIKATSPTVSNIQHVCLPKGYKMTESSSNIFASPCVSGSVKNRNITFVGTGNEKECRALLSDTLFSNKSCPYSQCSFNGVYQPTVSGPFFAFSTYYFVAEFMNLTQNSATFEFEEFENATTKLCKKTWSELQEIPITDEHVLKDLMDYCVRAQYISLLLHDNFNFTEEEWRSVNFVAKVSGSEVGWTLGFILNESDYYVPHKPSPKISTVAFALLMVLFILFIAAGVGLTYTAYKVNLSGAFLYVKMSSYDAI</sequence>
<name>A0AAV4GZB4_9GAST</name>
<feature type="transmembrane region" description="Helical" evidence="5">
    <location>
        <begin position="94"/>
        <end position="117"/>
    </location>
</feature>
<dbReference type="InterPro" id="IPR000407">
    <property type="entry name" value="GDA1_CD39_NTPase"/>
</dbReference>
<keyword evidence="7" id="KW-1185">Reference proteome</keyword>
<evidence type="ECO:0000256" key="3">
    <source>
        <dbReference type="PIRSR" id="PIRSR600407-1"/>
    </source>
</evidence>
<dbReference type="GO" id="GO:0017111">
    <property type="term" value="F:ribonucleoside triphosphate phosphatase activity"/>
    <property type="evidence" value="ECO:0007669"/>
    <property type="project" value="TreeGrafter"/>
</dbReference>
<feature type="active site" description="Proton acceptor" evidence="3">
    <location>
        <position position="256"/>
    </location>
</feature>
<dbReference type="Gene3D" id="3.30.420.150">
    <property type="entry name" value="Exopolyphosphatase. Domain 2"/>
    <property type="match status" value="1"/>
</dbReference>
<feature type="transmembrane region" description="Helical" evidence="5">
    <location>
        <begin position="553"/>
        <end position="577"/>
    </location>
</feature>